<dbReference type="InterPro" id="IPR050508">
    <property type="entry name" value="Methyltransf_Superfamily"/>
</dbReference>
<accession>A0A8J3PX41</accession>
<evidence type="ECO:0000259" key="2">
    <source>
        <dbReference type="Pfam" id="PF13649"/>
    </source>
</evidence>
<keyword evidence="3" id="KW-0808">Transferase</keyword>
<protein>
    <submittedName>
        <fullName evidence="3">Methyltransferase</fullName>
    </submittedName>
</protein>
<dbReference type="PANTHER" id="PTHR42912">
    <property type="entry name" value="METHYLTRANSFERASE"/>
    <property type="match status" value="1"/>
</dbReference>
<keyword evidence="3" id="KW-0489">Methyltransferase</keyword>
<dbReference type="InterPro" id="IPR029063">
    <property type="entry name" value="SAM-dependent_MTases_sf"/>
</dbReference>
<keyword evidence="4" id="KW-1185">Reference proteome</keyword>
<dbReference type="Pfam" id="PF13649">
    <property type="entry name" value="Methyltransf_25"/>
    <property type="match status" value="1"/>
</dbReference>
<dbReference type="AlphaFoldDB" id="A0A8J3PX41"/>
<dbReference type="CDD" id="cd02440">
    <property type="entry name" value="AdoMet_MTases"/>
    <property type="match status" value="1"/>
</dbReference>
<comment type="caution">
    <text evidence="3">The sequence shown here is derived from an EMBL/GenBank/DDBJ whole genome shotgun (WGS) entry which is preliminary data.</text>
</comment>
<reference evidence="3 4" key="1">
    <citation type="submission" date="2021-01" db="EMBL/GenBank/DDBJ databases">
        <title>Whole genome shotgun sequence of Planotetraspora kaengkrachanensis NBRC 104272.</title>
        <authorList>
            <person name="Komaki H."/>
            <person name="Tamura T."/>
        </authorList>
    </citation>
    <scope>NUCLEOTIDE SEQUENCE [LARGE SCALE GENOMIC DNA]</scope>
    <source>
        <strain evidence="3 4">NBRC 104272</strain>
    </source>
</reference>
<dbReference type="SUPFAM" id="SSF53335">
    <property type="entry name" value="S-adenosyl-L-methionine-dependent methyltransferases"/>
    <property type="match status" value="1"/>
</dbReference>
<sequence>MTEPEFLRTTRVFYDTVAVDYADHFRDAMDDRPLDRALLTAFAEQVRAAGDGPVADLGCGPGHVTAHLNALGVPAFGVDLSSRMVEVARRAYPGLRFDVGSISSLDLKDDSLAGVLAWYSIIHMPEERLPDVFAEFHRVLAPGGHLLVAFQVGDEPLHLARPWGHEVSLDFRRRRPDHVAGLLGQAGLAVRARLVREPEGPDTAPQAFLLARKPAGSAES</sequence>
<dbReference type="InterPro" id="IPR041698">
    <property type="entry name" value="Methyltransf_25"/>
</dbReference>
<feature type="domain" description="Methyltransferase" evidence="2">
    <location>
        <begin position="54"/>
        <end position="144"/>
    </location>
</feature>
<dbReference type="RefSeq" id="WP_203885905.1">
    <property type="nucleotide sequence ID" value="NZ_BAABHH010000021.1"/>
</dbReference>
<gene>
    <name evidence="3" type="ORF">Pka01_57090</name>
</gene>
<dbReference type="Proteomes" id="UP000630097">
    <property type="component" value="Unassembled WGS sequence"/>
</dbReference>
<dbReference type="GO" id="GO:0008168">
    <property type="term" value="F:methyltransferase activity"/>
    <property type="evidence" value="ECO:0007669"/>
    <property type="project" value="UniProtKB-KW"/>
</dbReference>
<dbReference type="Gene3D" id="3.40.50.150">
    <property type="entry name" value="Vaccinia Virus protein VP39"/>
    <property type="match status" value="1"/>
</dbReference>
<dbReference type="EMBL" id="BONV01000031">
    <property type="protein sequence ID" value="GIG82582.1"/>
    <property type="molecule type" value="Genomic_DNA"/>
</dbReference>
<evidence type="ECO:0000256" key="1">
    <source>
        <dbReference type="SAM" id="MobiDB-lite"/>
    </source>
</evidence>
<organism evidence="3 4">
    <name type="scientific">Planotetraspora kaengkrachanensis</name>
    <dbReference type="NCBI Taxonomy" id="575193"/>
    <lineage>
        <taxon>Bacteria</taxon>
        <taxon>Bacillati</taxon>
        <taxon>Actinomycetota</taxon>
        <taxon>Actinomycetes</taxon>
        <taxon>Streptosporangiales</taxon>
        <taxon>Streptosporangiaceae</taxon>
        <taxon>Planotetraspora</taxon>
    </lineage>
</organism>
<dbReference type="GO" id="GO:0032259">
    <property type="term" value="P:methylation"/>
    <property type="evidence" value="ECO:0007669"/>
    <property type="project" value="UniProtKB-KW"/>
</dbReference>
<feature type="region of interest" description="Disordered" evidence="1">
    <location>
        <begin position="198"/>
        <end position="220"/>
    </location>
</feature>
<evidence type="ECO:0000313" key="3">
    <source>
        <dbReference type="EMBL" id="GIG82582.1"/>
    </source>
</evidence>
<proteinExistence type="predicted"/>
<evidence type="ECO:0000313" key="4">
    <source>
        <dbReference type="Proteomes" id="UP000630097"/>
    </source>
</evidence>
<name>A0A8J3PX41_9ACTN</name>